<gene>
    <name evidence="1" type="ORF">Q7A36_34195</name>
</gene>
<dbReference type="RefSeq" id="WP_305108286.1">
    <property type="nucleotide sequence ID" value="NZ_JAUTWS010000089.1"/>
</dbReference>
<comment type="caution">
    <text evidence="1">The sequence shown here is derived from an EMBL/GenBank/DDBJ whole genome shotgun (WGS) entry which is preliminary data.</text>
</comment>
<evidence type="ECO:0000313" key="2">
    <source>
        <dbReference type="Proteomes" id="UP001243009"/>
    </source>
</evidence>
<accession>A0ABT9EBE8</accession>
<name>A0ABT9EBE8_9PROT</name>
<evidence type="ECO:0000313" key="1">
    <source>
        <dbReference type="EMBL" id="MDO9713429.1"/>
    </source>
</evidence>
<reference evidence="1 2" key="1">
    <citation type="submission" date="2023-08" db="EMBL/GenBank/DDBJ databases">
        <title>The draft genome sequence of Paracraurococcus sp. LOR1-02.</title>
        <authorList>
            <person name="Kingkaew E."/>
            <person name="Tanasupawat S."/>
        </authorList>
    </citation>
    <scope>NUCLEOTIDE SEQUENCE [LARGE SCALE GENOMIC DNA]</scope>
    <source>
        <strain evidence="1 2">LOR1-02</strain>
    </source>
</reference>
<proteinExistence type="predicted"/>
<organism evidence="1 2">
    <name type="scientific">Paracraurococcus lichenis</name>
    <dbReference type="NCBI Taxonomy" id="3064888"/>
    <lineage>
        <taxon>Bacteria</taxon>
        <taxon>Pseudomonadati</taxon>
        <taxon>Pseudomonadota</taxon>
        <taxon>Alphaproteobacteria</taxon>
        <taxon>Acetobacterales</taxon>
        <taxon>Roseomonadaceae</taxon>
        <taxon>Paracraurococcus</taxon>
    </lineage>
</organism>
<protein>
    <recommendedName>
        <fullName evidence="3">DUF4089 domain-containing protein</fullName>
    </recommendedName>
</protein>
<dbReference type="EMBL" id="JAUTWS010000089">
    <property type="protein sequence ID" value="MDO9713429.1"/>
    <property type="molecule type" value="Genomic_DNA"/>
</dbReference>
<evidence type="ECO:0008006" key="3">
    <source>
        <dbReference type="Google" id="ProtNLM"/>
    </source>
</evidence>
<sequence length="66" mass="7453">MTEETTPEEIRILARQAGLDLPEDYLQELLLAWRHVRAMAARIPKDPPMAAEPAHVFLPATFAREG</sequence>
<keyword evidence="2" id="KW-1185">Reference proteome</keyword>
<dbReference type="Proteomes" id="UP001243009">
    <property type="component" value="Unassembled WGS sequence"/>
</dbReference>